<evidence type="ECO:0000259" key="2">
    <source>
        <dbReference type="Pfam" id="PF00144"/>
    </source>
</evidence>
<feature type="chain" id="PRO_5017594364" evidence="1">
    <location>
        <begin position="22"/>
        <end position="552"/>
    </location>
</feature>
<dbReference type="Pfam" id="PF00144">
    <property type="entry name" value="Beta-lactamase"/>
    <property type="match status" value="1"/>
</dbReference>
<sequence>MKLPKLFLCLILLIITVPVKAQVLPDSLNQKIENIFKTYNRTNGPGCAVSVIRNDSVVFSKGFGMASLEYDVPVRPSTVFDIASVSKQFTGYAISRLIQDGKIAGKDDIRKYLPDVPFFGKTITIDHLLQHTSGLRDWPEALVLAGWRWDEVFSFNDIMRMVKAQKELDFEPGTKYSYSNTGYNMLAAVVEKVSGVSFSAWTAENIFKPLGMNSSGFQDDYTVVIKNLAHSYEPTSTGFGNIPGALTAYGSSSLFSTVEDLSKWVINFDKQIELKNPVYLNMLTEGKLSDNKSVPYNYGLETSTDRGIQNVSHTGGWAGYRTIISNYPWESLSVIILSNSADFNPSQSASEVADLFLSSKWKKVSSVTNPVKDLQTVVLDSVLAKQYVGSYLLRAGKLITITYEDGKLMTQATREPKFPGEAKSDSTIWIEAYGAPMTFVKDKSGKVTMIRYRNIDVKRVTPWNPDPKTFSQYTGTYYSEELAAEYKIGLKEGRLEMSHRRGGEALLSPDPSAADLFTSDSGYIQFTRDTQKRVNGYKVSGGRIKNISFRKK</sequence>
<feature type="signal peptide" evidence="1">
    <location>
        <begin position="1"/>
        <end position="21"/>
    </location>
</feature>
<dbReference type="OrthoDB" id="9793489at2"/>
<dbReference type="RefSeq" id="WP_115829245.1">
    <property type="nucleotide sequence ID" value="NZ_QNUL01000002.1"/>
</dbReference>
<protein>
    <submittedName>
        <fullName evidence="3">Serine hydrolase</fullName>
    </submittedName>
</protein>
<keyword evidence="3" id="KW-0378">Hydrolase</keyword>
<dbReference type="PANTHER" id="PTHR46825:SF9">
    <property type="entry name" value="BETA-LACTAMASE-RELATED DOMAIN-CONTAINING PROTEIN"/>
    <property type="match status" value="1"/>
</dbReference>
<dbReference type="Proteomes" id="UP000256373">
    <property type="component" value="Unassembled WGS sequence"/>
</dbReference>
<dbReference type="GO" id="GO:0016787">
    <property type="term" value="F:hydrolase activity"/>
    <property type="evidence" value="ECO:0007669"/>
    <property type="project" value="UniProtKB-KW"/>
</dbReference>
<gene>
    <name evidence="3" type="ORF">DSL64_03350</name>
</gene>
<keyword evidence="4" id="KW-1185">Reference proteome</keyword>
<reference evidence="3 4" key="1">
    <citation type="submission" date="2018-07" db="EMBL/GenBank/DDBJ databases">
        <title>Dyadobacter roseus sp. nov., isolated from rose rhizosphere soil.</title>
        <authorList>
            <person name="Chen L."/>
        </authorList>
    </citation>
    <scope>NUCLEOTIDE SEQUENCE [LARGE SCALE GENOMIC DNA]</scope>
    <source>
        <strain evidence="3 4">RS19</strain>
    </source>
</reference>
<proteinExistence type="predicted"/>
<dbReference type="InterPro" id="IPR001466">
    <property type="entry name" value="Beta-lactam-related"/>
</dbReference>
<evidence type="ECO:0000313" key="3">
    <source>
        <dbReference type="EMBL" id="REA63497.1"/>
    </source>
</evidence>
<dbReference type="Gene3D" id="3.40.710.10">
    <property type="entry name" value="DD-peptidase/beta-lactamase superfamily"/>
    <property type="match status" value="1"/>
</dbReference>
<comment type="caution">
    <text evidence="3">The sequence shown here is derived from an EMBL/GenBank/DDBJ whole genome shotgun (WGS) entry which is preliminary data.</text>
</comment>
<dbReference type="InterPro" id="IPR050491">
    <property type="entry name" value="AmpC-like"/>
</dbReference>
<feature type="domain" description="Beta-lactamase-related" evidence="2">
    <location>
        <begin position="35"/>
        <end position="347"/>
    </location>
</feature>
<organism evidence="3 4">
    <name type="scientific">Dyadobacter luteus</name>
    <dbReference type="NCBI Taxonomy" id="2259619"/>
    <lineage>
        <taxon>Bacteria</taxon>
        <taxon>Pseudomonadati</taxon>
        <taxon>Bacteroidota</taxon>
        <taxon>Cytophagia</taxon>
        <taxon>Cytophagales</taxon>
        <taxon>Spirosomataceae</taxon>
        <taxon>Dyadobacter</taxon>
    </lineage>
</organism>
<accession>A0A3D8YFQ8</accession>
<evidence type="ECO:0000256" key="1">
    <source>
        <dbReference type="SAM" id="SignalP"/>
    </source>
</evidence>
<dbReference type="EMBL" id="QNUL01000002">
    <property type="protein sequence ID" value="REA63497.1"/>
    <property type="molecule type" value="Genomic_DNA"/>
</dbReference>
<dbReference type="PANTHER" id="PTHR46825">
    <property type="entry name" value="D-ALANYL-D-ALANINE-CARBOXYPEPTIDASE/ENDOPEPTIDASE AMPH"/>
    <property type="match status" value="1"/>
</dbReference>
<dbReference type="InterPro" id="IPR012338">
    <property type="entry name" value="Beta-lactam/transpept-like"/>
</dbReference>
<dbReference type="AlphaFoldDB" id="A0A3D8YFQ8"/>
<name>A0A3D8YFQ8_9BACT</name>
<dbReference type="SUPFAM" id="SSF56601">
    <property type="entry name" value="beta-lactamase/transpeptidase-like"/>
    <property type="match status" value="1"/>
</dbReference>
<keyword evidence="1" id="KW-0732">Signal</keyword>
<evidence type="ECO:0000313" key="4">
    <source>
        <dbReference type="Proteomes" id="UP000256373"/>
    </source>
</evidence>